<comment type="subcellular location">
    <subcellularLocation>
        <location evidence="1">Membrane</location>
    </subcellularLocation>
</comment>
<dbReference type="SUPFAM" id="SSF56601">
    <property type="entry name" value="beta-lactamase/transpeptidase-like"/>
    <property type="match status" value="1"/>
</dbReference>
<feature type="domain" description="Penicillin-binding protein dimerisation" evidence="6">
    <location>
        <begin position="66"/>
        <end position="175"/>
    </location>
</feature>
<dbReference type="InterPro" id="IPR012338">
    <property type="entry name" value="Beta-lactam/transpept-like"/>
</dbReference>
<dbReference type="AlphaFoldDB" id="A0A2P7QK80"/>
<keyword evidence="4" id="KW-1133">Transmembrane helix</keyword>
<dbReference type="PANTHER" id="PTHR30627:SF1">
    <property type="entry name" value="PEPTIDOGLYCAN D,D-TRANSPEPTIDASE FTSI"/>
    <property type="match status" value="1"/>
</dbReference>
<name>A0A2P7QK80_9SPHN</name>
<dbReference type="SUPFAM" id="SSF56519">
    <property type="entry name" value="Penicillin binding protein dimerisation domain"/>
    <property type="match status" value="1"/>
</dbReference>
<dbReference type="Pfam" id="PF00905">
    <property type="entry name" value="Transpeptidase"/>
    <property type="match status" value="1"/>
</dbReference>
<comment type="caution">
    <text evidence="7">The sequence shown here is derived from an EMBL/GenBank/DDBJ whole genome shotgun (WGS) entry which is preliminary data.</text>
</comment>
<dbReference type="InterPro" id="IPR005311">
    <property type="entry name" value="PBP_dimer"/>
</dbReference>
<accession>A0A2P7QK80</accession>
<keyword evidence="3 4" id="KW-0472">Membrane</keyword>
<keyword evidence="8" id="KW-1185">Reference proteome</keyword>
<dbReference type="InterPro" id="IPR036138">
    <property type="entry name" value="PBP_dimer_sf"/>
</dbReference>
<dbReference type="GO" id="GO:0071555">
    <property type="term" value="P:cell wall organization"/>
    <property type="evidence" value="ECO:0007669"/>
    <property type="project" value="TreeGrafter"/>
</dbReference>
<evidence type="ECO:0000256" key="1">
    <source>
        <dbReference type="ARBA" id="ARBA00004370"/>
    </source>
</evidence>
<reference evidence="7 8" key="1">
    <citation type="submission" date="2018-03" db="EMBL/GenBank/DDBJ databases">
        <title>The draft genome of Sphingosinicella sp. GL-C-18.</title>
        <authorList>
            <person name="Liu L."/>
            <person name="Li L."/>
            <person name="Liang L."/>
            <person name="Zhang X."/>
            <person name="Wang T."/>
        </authorList>
    </citation>
    <scope>NUCLEOTIDE SEQUENCE [LARGE SCALE GENOMIC DNA]</scope>
    <source>
        <strain evidence="7 8">GL-C-18</strain>
    </source>
</reference>
<dbReference type="Proteomes" id="UP000241167">
    <property type="component" value="Unassembled WGS sequence"/>
</dbReference>
<dbReference type="Pfam" id="PF03717">
    <property type="entry name" value="PBP_dimer"/>
    <property type="match status" value="1"/>
</dbReference>
<evidence type="ECO:0000259" key="6">
    <source>
        <dbReference type="Pfam" id="PF03717"/>
    </source>
</evidence>
<dbReference type="Gene3D" id="3.30.450.330">
    <property type="match status" value="1"/>
</dbReference>
<proteinExistence type="predicted"/>
<dbReference type="GO" id="GO:0004180">
    <property type="term" value="F:carboxypeptidase activity"/>
    <property type="evidence" value="ECO:0007669"/>
    <property type="project" value="UniProtKB-KW"/>
</dbReference>
<keyword evidence="2" id="KW-0645">Protease</keyword>
<keyword evidence="2" id="KW-0121">Carboxypeptidase</keyword>
<dbReference type="PANTHER" id="PTHR30627">
    <property type="entry name" value="PEPTIDOGLYCAN D,D-TRANSPEPTIDASE"/>
    <property type="match status" value="1"/>
</dbReference>
<dbReference type="Gene3D" id="3.90.1310.10">
    <property type="entry name" value="Penicillin-binding protein 2a (Domain 2)"/>
    <property type="match status" value="1"/>
</dbReference>
<evidence type="ECO:0000313" key="8">
    <source>
        <dbReference type="Proteomes" id="UP000241167"/>
    </source>
</evidence>
<keyword evidence="4" id="KW-0812">Transmembrane</keyword>
<evidence type="ECO:0000313" key="7">
    <source>
        <dbReference type="EMBL" id="PSJ38374.1"/>
    </source>
</evidence>
<dbReference type="InterPro" id="IPR050515">
    <property type="entry name" value="Beta-lactam/transpept"/>
</dbReference>
<dbReference type="GO" id="GO:0008658">
    <property type="term" value="F:penicillin binding"/>
    <property type="evidence" value="ECO:0007669"/>
    <property type="project" value="InterPro"/>
</dbReference>
<dbReference type="OrthoDB" id="9789078at2"/>
<evidence type="ECO:0000256" key="2">
    <source>
        <dbReference type="ARBA" id="ARBA00022645"/>
    </source>
</evidence>
<keyword evidence="2" id="KW-0378">Hydrolase</keyword>
<sequence length="560" mass="59545">MATLAAEVAKFGGAPGRPQGLAITYQRLMLVMLVFAGVTLMIVGRLLFLQVFTDRAGSAQAINPLVPPRADIVDRNGVPLARTIDAWSIAIHPNRLISNPSELAQKLAELMPEKSAAEYKALLSSGKTFVYLSRRAVPELVAAVNALGEPAIAFDREPERLYPQTAMAGHILGWTDLEGHGVTGMEKVLEGRLTDPATRADPVSLSIDSRVQAAMESELGAAVLKHSAEGGTGIVLDVRTGEIVAMASMPTFNPNAAGKSDPNALFNRATMGVYELGSTFKPITVAAAIEAGVIKSVTQRYPSGAPVQIGRFRIKDDHPIAGSANIVETLVHSSNIVTAQIADQMGVQRMQAAFRALSFHEPAYVEIDKGRPLFPRDWSRATVLTSGFGHGVAVSPLHLASAYAALVNGGVWRPATLMKVSKPSAGRRVYSEQTSLTMRKLLRMIVLAGTGRKGEAPGYRVGGKTGTAEKTASGGYSRKVNISTFAAVFPMDSPRYVVIAMLDAPKATADTFGFTTAAWTAAPVVSKVISRTAPLLGITPDDTRDLDVSDMMAMVAKKEK</sequence>
<dbReference type="InterPro" id="IPR001460">
    <property type="entry name" value="PCN-bd_Tpept"/>
</dbReference>
<protein>
    <submittedName>
        <fullName evidence="7">Peptidoglycan glycosyltransferase</fullName>
    </submittedName>
</protein>
<dbReference type="EMBL" id="PXYI01000006">
    <property type="protein sequence ID" value="PSJ38374.1"/>
    <property type="molecule type" value="Genomic_DNA"/>
</dbReference>
<feature type="domain" description="Penicillin-binding protein transpeptidase" evidence="5">
    <location>
        <begin position="231"/>
        <end position="511"/>
    </location>
</feature>
<gene>
    <name evidence="7" type="ORF">C7I55_18155</name>
</gene>
<evidence type="ECO:0000256" key="3">
    <source>
        <dbReference type="ARBA" id="ARBA00023136"/>
    </source>
</evidence>
<dbReference type="GO" id="GO:0005886">
    <property type="term" value="C:plasma membrane"/>
    <property type="evidence" value="ECO:0007669"/>
    <property type="project" value="TreeGrafter"/>
</dbReference>
<organism evidence="7 8">
    <name type="scientific">Allosphingosinicella deserti</name>
    <dbReference type="NCBI Taxonomy" id="2116704"/>
    <lineage>
        <taxon>Bacteria</taxon>
        <taxon>Pseudomonadati</taxon>
        <taxon>Pseudomonadota</taxon>
        <taxon>Alphaproteobacteria</taxon>
        <taxon>Sphingomonadales</taxon>
        <taxon>Sphingomonadaceae</taxon>
        <taxon>Allosphingosinicella</taxon>
    </lineage>
</organism>
<dbReference type="RefSeq" id="WP_106514441.1">
    <property type="nucleotide sequence ID" value="NZ_PXYI01000006.1"/>
</dbReference>
<dbReference type="GO" id="GO:0016740">
    <property type="term" value="F:transferase activity"/>
    <property type="evidence" value="ECO:0007669"/>
    <property type="project" value="UniProtKB-KW"/>
</dbReference>
<keyword evidence="7" id="KW-0808">Transferase</keyword>
<evidence type="ECO:0000259" key="5">
    <source>
        <dbReference type="Pfam" id="PF00905"/>
    </source>
</evidence>
<feature type="transmembrane region" description="Helical" evidence="4">
    <location>
        <begin position="28"/>
        <end position="48"/>
    </location>
</feature>
<evidence type="ECO:0000256" key="4">
    <source>
        <dbReference type="SAM" id="Phobius"/>
    </source>
</evidence>
<dbReference type="Gene3D" id="3.40.710.10">
    <property type="entry name" value="DD-peptidase/beta-lactamase superfamily"/>
    <property type="match status" value="1"/>
</dbReference>